<gene>
    <name evidence="1" type="ORF">EG359_01900</name>
    <name evidence="2" type="ORF">SAMN05421768_106148</name>
</gene>
<sequence length="405" mass="48068">MDNKEIWIDGDTLFYKDHGNIENATINAIKYAYVQVLGDVPFLFVFAGHQHYISTELHGFEEVYHKLSDRFHFDNETFFAVCKARKEDEKVKIWAKKIPQNYQVLEEYYDDGDLGYEVYTEPKQMISWDTTYEQLEAWGCVEAYFTDFGAKYLRFKYPVRIESILIDQLEIYTDNISTNRPVQELFVNLYDETNTDKSYKKLRELWIDDDIDINQYGYERDDQCYLQFALVDGISASICYTYDNDYGYDDGSTSLHFYNKRQYKYFLENNEYEEVMEVSELLSFPNKLELSVKYIDNDRVKYIPLKVKELLQEKSGIWQDRVNNKIGFAGIDTALILDLEEIKYFTLQNVLPAKGAGYADLIVHLKTENYLYIFTEDTYFFDRFAAQLEQMTKRSVEIPQAYYNC</sequence>
<reference evidence="2 3" key="1">
    <citation type="submission" date="2017-01" db="EMBL/GenBank/DDBJ databases">
        <authorList>
            <person name="Mah S.A."/>
            <person name="Swanson W.J."/>
            <person name="Moy G.W."/>
            <person name="Vacquier V.D."/>
        </authorList>
    </citation>
    <scope>NUCLEOTIDE SEQUENCE [LARGE SCALE GENOMIC DNA]</scope>
    <source>
        <strain evidence="2 3">DSM 16927</strain>
    </source>
</reference>
<reference evidence="1 4" key="2">
    <citation type="submission" date="2018-11" db="EMBL/GenBank/DDBJ databases">
        <title>Proposal to divide the Flavobacteriaceae and reorganize its genera based on Amino Acid Identity values calculated from whole genome sequences.</title>
        <authorList>
            <person name="Nicholson A.C."/>
            <person name="Gulvik C.A."/>
            <person name="Whitney A.M."/>
            <person name="Humrighouse B.W."/>
            <person name="Bell M."/>
            <person name="Holmes B."/>
            <person name="Steigerwalt A.G."/>
            <person name="Villarma A."/>
            <person name="Sheth M."/>
            <person name="Batra D."/>
            <person name="Pryor J."/>
            <person name="Bernardet J.-F."/>
            <person name="Hugo C."/>
            <person name="Kampfer P."/>
            <person name="Newman J."/>
            <person name="McQuiston J.R."/>
        </authorList>
    </citation>
    <scope>NUCLEOTIDE SEQUENCE [LARGE SCALE GENOMIC DNA]</scope>
    <source>
        <strain evidence="1 4">DSM 16927</strain>
    </source>
</reference>
<name>A0A1N7INX0_9FLAO</name>
<organism evidence="2 3">
    <name type="scientific">Chryseobacterium joostei</name>
    <dbReference type="NCBI Taxonomy" id="112234"/>
    <lineage>
        <taxon>Bacteria</taxon>
        <taxon>Pseudomonadati</taxon>
        <taxon>Bacteroidota</taxon>
        <taxon>Flavobacteriia</taxon>
        <taxon>Flavobacteriales</taxon>
        <taxon>Weeksellaceae</taxon>
        <taxon>Chryseobacterium group</taxon>
        <taxon>Chryseobacterium</taxon>
    </lineage>
</organism>
<dbReference type="AlphaFoldDB" id="A0A1N7INX0"/>
<evidence type="ECO:0000313" key="1">
    <source>
        <dbReference type="EMBL" id="AZA98432.1"/>
    </source>
</evidence>
<dbReference type="Proteomes" id="UP000186106">
    <property type="component" value="Unassembled WGS sequence"/>
</dbReference>
<dbReference type="EMBL" id="FTNZ01000006">
    <property type="protein sequence ID" value="SIS38764.1"/>
    <property type="molecule type" value="Genomic_DNA"/>
</dbReference>
<dbReference type="OrthoDB" id="5688981at2"/>
<dbReference type="STRING" id="112234.SAMN05421768_106148"/>
<accession>A0A1N7INX0</accession>
<proteinExistence type="predicted"/>
<dbReference type="RefSeq" id="WP_076355548.1">
    <property type="nucleotide sequence ID" value="NZ_CP033926.1"/>
</dbReference>
<dbReference type="KEGG" id="cjt:EG359_01900"/>
<keyword evidence="4" id="KW-1185">Reference proteome</keyword>
<dbReference type="Proteomes" id="UP000279541">
    <property type="component" value="Chromosome"/>
</dbReference>
<dbReference type="EMBL" id="CP033926">
    <property type="protein sequence ID" value="AZA98432.1"/>
    <property type="molecule type" value="Genomic_DNA"/>
</dbReference>
<evidence type="ECO:0000313" key="4">
    <source>
        <dbReference type="Proteomes" id="UP000279541"/>
    </source>
</evidence>
<evidence type="ECO:0000313" key="2">
    <source>
        <dbReference type="EMBL" id="SIS38764.1"/>
    </source>
</evidence>
<evidence type="ECO:0000313" key="3">
    <source>
        <dbReference type="Proteomes" id="UP000186106"/>
    </source>
</evidence>
<protein>
    <submittedName>
        <fullName evidence="2">Uncharacterized protein</fullName>
    </submittedName>
</protein>